<sequence length="368" mass="39929">MNIPTVDLNDLSSSDPSRVAQGAEALRQAFGTFGLVYVQNHGVDAQALSRFYDAFGDFVARPVEQKRPYGRADLWYQRGWTPPNTEVAVAGNGQPDFKECYFAAPLPTDDLSPLEFPQLYPENLWPEDAPPYFKEGLLTMGRALHDAGLALLSAAAIALGLDKAAFTSLCERAPHVTRALQYLPLDASQVNTGILWGEEHTDFNLLTLLPGGRFLDPEGRPASQPDSKSGLYLRTRATPDEPNGRLVRGSAPPGCIVAQVGQQLEILTGGTFLATPHVITAPGVPGWQRQSAAHFMHVHTSSVLFPLPKLRTPAAIQSYAPPVLAGTYDIKTLVDIGLAPSSALDQLGYRHYDRLNRMRTDDASVATS</sequence>
<dbReference type="InterPro" id="IPR027443">
    <property type="entry name" value="IPNS-like_sf"/>
</dbReference>
<dbReference type="STRING" id="52.CMC5_057500"/>
<dbReference type="AlphaFoldDB" id="A0A0K1ELQ1"/>
<dbReference type="RefSeq" id="WP_050433312.1">
    <property type="nucleotide sequence ID" value="NZ_CP012159.1"/>
</dbReference>
<dbReference type="GO" id="GO:0016491">
    <property type="term" value="F:oxidoreductase activity"/>
    <property type="evidence" value="ECO:0007669"/>
    <property type="project" value="UniProtKB-KW"/>
</dbReference>
<feature type="region of interest" description="Disordered" evidence="1">
    <location>
        <begin position="216"/>
        <end position="246"/>
    </location>
</feature>
<dbReference type="Gene3D" id="2.60.120.330">
    <property type="entry name" value="B-lactam Antibiotic, Isopenicillin N Synthase, Chain"/>
    <property type="match status" value="1"/>
</dbReference>
<dbReference type="InterPro" id="IPR026992">
    <property type="entry name" value="DIOX_N"/>
</dbReference>
<dbReference type="KEGG" id="ccro:CMC5_057500"/>
<dbReference type="OrthoDB" id="21825at2"/>
<name>A0A0K1ELQ1_CHOCO</name>
<feature type="domain" description="Non-haem dioxygenase N-terminal" evidence="2">
    <location>
        <begin position="3"/>
        <end position="127"/>
    </location>
</feature>
<evidence type="ECO:0000256" key="1">
    <source>
        <dbReference type="SAM" id="MobiDB-lite"/>
    </source>
</evidence>
<dbReference type="EMBL" id="CP012159">
    <property type="protein sequence ID" value="AKT41543.1"/>
    <property type="molecule type" value="Genomic_DNA"/>
</dbReference>
<dbReference type="PANTHER" id="PTHR48420">
    <property type="entry name" value="NON-HAEM DIOXYGENASE N-TERMINAL DOMAIN-CONTAINING PROTEIN"/>
    <property type="match status" value="1"/>
</dbReference>
<proteinExistence type="predicted"/>
<accession>A0A0K1ELQ1</accession>
<keyword evidence="3" id="KW-0560">Oxidoreductase</keyword>
<reference evidence="3 4" key="1">
    <citation type="submission" date="2015-07" db="EMBL/GenBank/DDBJ databases">
        <title>Genome analysis of myxobacterium Chondromyces crocatus Cm c5 reveals a high potential for natural compound synthesis and the genetic basis for the loss of fruiting body formation.</title>
        <authorList>
            <person name="Zaburannyi N."/>
            <person name="Bunk B."/>
            <person name="Maier J."/>
            <person name="Overmann J."/>
            <person name="Mueller R."/>
        </authorList>
    </citation>
    <scope>NUCLEOTIDE SEQUENCE [LARGE SCALE GENOMIC DNA]</scope>
    <source>
        <strain evidence="3 4">Cm c5</strain>
    </source>
</reference>
<dbReference type="PATRIC" id="fig|52.7.peg.6340"/>
<keyword evidence="4" id="KW-1185">Reference proteome</keyword>
<dbReference type="Pfam" id="PF14226">
    <property type="entry name" value="DIOX_N"/>
    <property type="match status" value="1"/>
</dbReference>
<organism evidence="3 4">
    <name type="scientific">Chondromyces crocatus</name>
    <dbReference type="NCBI Taxonomy" id="52"/>
    <lineage>
        <taxon>Bacteria</taxon>
        <taxon>Pseudomonadati</taxon>
        <taxon>Myxococcota</taxon>
        <taxon>Polyangia</taxon>
        <taxon>Polyangiales</taxon>
        <taxon>Polyangiaceae</taxon>
        <taxon>Chondromyces</taxon>
    </lineage>
</organism>
<dbReference type="Proteomes" id="UP000067626">
    <property type="component" value="Chromosome"/>
</dbReference>
<protein>
    <submittedName>
        <fullName evidence="3">Oxidoreductase</fullName>
        <ecNumber evidence="3">1.-.-.-</ecNumber>
    </submittedName>
</protein>
<evidence type="ECO:0000259" key="2">
    <source>
        <dbReference type="Pfam" id="PF14226"/>
    </source>
</evidence>
<dbReference type="SUPFAM" id="SSF51197">
    <property type="entry name" value="Clavaminate synthase-like"/>
    <property type="match status" value="1"/>
</dbReference>
<dbReference type="PANTHER" id="PTHR48420:SF1">
    <property type="entry name" value="NON-HAEM DIOXYGENASE N-TERMINAL DOMAIN-CONTAINING PROTEIN"/>
    <property type="match status" value="1"/>
</dbReference>
<gene>
    <name evidence="3" type="ORF">CMC5_057500</name>
</gene>
<evidence type="ECO:0000313" key="4">
    <source>
        <dbReference type="Proteomes" id="UP000067626"/>
    </source>
</evidence>
<dbReference type="EC" id="1.-.-.-" evidence="3"/>
<evidence type="ECO:0000313" key="3">
    <source>
        <dbReference type="EMBL" id="AKT41543.1"/>
    </source>
</evidence>